<sequence>MVYTYTPAYYSTLHDSITSLCKTILPFSFKKRRLPAAEHRLAKLQSDNLKWQQDSYHQILNLMGLHKEGILDEAEVSAFRSNLLETLIASPVEHEQPVILRDKLVFLQDLLYAKCISEGEYHASKRPLLQRLAVQGAQIEARDVIVANPKDSKENSEEEWSVIDLKDEQCQVNKDNMQSRNKLKNNNSAMKQQLKEAASLFSIASSHKKHREEKSIFDIESQISVHNKNDMLCSKENPFWNTHLKENESETRSVLMRESLPNESAIKGSGSGNNIDKAKRKPFRTLFHREQREGQNGGEYGVDLEERGSKSAKKQWGFEGFKKWKRNDPEDETAPLPLNERSDSEAFLESCKLVPNPVGEGPNTREIKKKLHSNGAPSDFFIDKVLGDKIKKELSRIQSELCTTNPNMKFSNDQIEAISTKLPVDKAELKKFFPKSWCDRYGDVVLDVVKKEFKDHVGEMENRRNAVREKHNNHSMRWTTFDDDDDSENCHPNLFAHQDHHSFPVKQHKLLLPTRNEDRTGVYHPSGSSSKNLANNPIFQYYTEQNGNYLRSESVSFQDQNPFWSPSQGSTLLK</sequence>
<proteinExistence type="predicted"/>
<reference evidence="1 2" key="1">
    <citation type="journal article" date="2023" name="Science">
        <title>Complex scaffold remodeling in plant triterpene biosynthesis.</title>
        <authorList>
            <person name="De La Pena R."/>
            <person name="Hodgson H."/>
            <person name="Liu J.C."/>
            <person name="Stephenson M.J."/>
            <person name="Martin A.C."/>
            <person name="Owen C."/>
            <person name="Harkess A."/>
            <person name="Leebens-Mack J."/>
            <person name="Jimenez L.E."/>
            <person name="Osbourn A."/>
            <person name="Sattely E.S."/>
        </authorList>
    </citation>
    <scope>NUCLEOTIDE SEQUENCE [LARGE SCALE GENOMIC DNA]</scope>
    <source>
        <strain evidence="2">cv. JPN11</strain>
        <tissue evidence="1">Leaf</tissue>
    </source>
</reference>
<name>A0ACC1XER1_MELAZ</name>
<gene>
    <name evidence="1" type="ORF">OWV82_019434</name>
</gene>
<keyword evidence="2" id="KW-1185">Reference proteome</keyword>
<comment type="caution">
    <text evidence="1">The sequence shown here is derived from an EMBL/GenBank/DDBJ whole genome shotgun (WGS) entry which is preliminary data.</text>
</comment>
<evidence type="ECO:0000313" key="2">
    <source>
        <dbReference type="Proteomes" id="UP001164539"/>
    </source>
</evidence>
<protein>
    <submittedName>
        <fullName evidence="1">Uveal autoantigen with coiled-coil domains and ankyrin repeats isoform 1</fullName>
    </submittedName>
</protein>
<dbReference type="Proteomes" id="UP001164539">
    <property type="component" value="Chromosome 10"/>
</dbReference>
<accession>A0ACC1XER1</accession>
<dbReference type="EMBL" id="CM051403">
    <property type="protein sequence ID" value="KAJ4709678.1"/>
    <property type="molecule type" value="Genomic_DNA"/>
</dbReference>
<evidence type="ECO:0000313" key="1">
    <source>
        <dbReference type="EMBL" id="KAJ4709678.1"/>
    </source>
</evidence>
<organism evidence="1 2">
    <name type="scientific">Melia azedarach</name>
    <name type="common">Chinaberry tree</name>
    <dbReference type="NCBI Taxonomy" id="155640"/>
    <lineage>
        <taxon>Eukaryota</taxon>
        <taxon>Viridiplantae</taxon>
        <taxon>Streptophyta</taxon>
        <taxon>Embryophyta</taxon>
        <taxon>Tracheophyta</taxon>
        <taxon>Spermatophyta</taxon>
        <taxon>Magnoliopsida</taxon>
        <taxon>eudicotyledons</taxon>
        <taxon>Gunneridae</taxon>
        <taxon>Pentapetalae</taxon>
        <taxon>rosids</taxon>
        <taxon>malvids</taxon>
        <taxon>Sapindales</taxon>
        <taxon>Meliaceae</taxon>
        <taxon>Melia</taxon>
    </lineage>
</organism>